<evidence type="ECO:0000256" key="2">
    <source>
        <dbReference type="ARBA" id="ARBA00007964"/>
    </source>
</evidence>
<evidence type="ECO:0000256" key="5">
    <source>
        <dbReference type="ARBA" id="ARBA00022498"/>
    </source>
</evidence>
<dbReference type="SUPFAM" id="SSF51735">
    <property type="entry name" value="NAD(P)-binding Rossmann-fold domains"/>
    <property type="match status" value="1"/>
</dbReference>
<keyword evidence="9" id="KW-0057">Aromatic amino acid biosynthesis</keyword>
<comment type="similarity">
    <text evidence="2">Belongs to the prephenate/arogenate dehydrogenase family.</text>
</comment>
<dbReference type="InterPro" id="IPR050812">
    <property type="entry name" value="Preph/Arog_dehydrog"/>
</dbReference>
<dbReference type="InterPro" id="IPR036291">
    <property type="entry name" value="NAD(P)-bd_dom_sf"/>
</dbReference>
<dbReference type="EC" id="1.3.1.12" evidence="3"/>
<protein>
    <recommendedName>
        <fullName evidence="4">Prephenate dehydrogenase</fullName>
        <ecNumber evidence="3">1.3.1.12</ecNumber>
    </recommendedName>
</protein>
<dbReference type="InterPro" id="IPR045865">
    <property type="entry name" value="ACT-like_dom_sf"/>
</dbReference>
<dbReference type="InterPro" id="IPR002912">
    <property type="entry name" value="ACT_dom"/>
</dbReference>
<dbReference type="InterPro" id="IPR046826">
    <property type="entry name" value="PDH_N"/>
</dbReference>
<feature type="domain" description="ACT" evidence="12">
    <location>
        <begin position="299"/>
        <end position="367"/>
    </location>
</feature>
<dbReference type="AlphaFoldDB" id="A0A9E2NKH7"/>
<dbReference type="Pfam" id="PF20463">
    <property type="entry name" value="PDH_C"/>
    <property type="match status" value="1"/>
</dbReference>
<dbReference type="Pfam" id="PF01842">
    <property type="entry name" value="ACT"/>
    <property type="match status" value="1"/>
</dbReference>
<evidence type="ECO:0000256" key="4">
    <source>
        <dbReference type="ARBA" id="ARBA00016891"/>
    </source>
</evidence>
<evidence type="ECO:0000256" key="9">
    <source>
        <dbReference type="ARBA" id="ARBA00023141"/>
    </source>
</evidence>
<evidence type="ECO:0000313" key="13">
    <source>
        <dbReference type="EMBL" id="MBU3803972.1"/>
    </source>
</evidence>
<evidence type="ECO:0000256" key="8">
    <source>
        <dbReference type="ARBA" id="ARBA00023027"/>
    </source>
</evidence>
<evidence type="ECO:0000259" key="11">
    <source>
        <dbReference type="PROSITE" id="PS51176"/>
    </source>
</evidence>
<dbReference type="GO" id="GO:0004665">
    <property type="term" value="F:prephenate dehydrogenase (NADP+) activity"/>
    <property type="evidence" value="ECO:0007669"/>
    <property type="project" value="InterPro"/>
</dbReference>
<dbReference type="Pfam" id="PF02153">
    <property type="entry name" value="PDH_N"/>
    <property type="match status" value="1"/>
</dbReference>
<dbReference type="EMBL" id="JAHLFQ010000092">
    <property type="protein sequence ID" value="MBU3803972.1"/>
    <property type="molecule type" value="Genomic_DNA"/>
</dbReference>
<evidence type="ECO:0000259" key="12">
    <source>
        <dbReference type="PROSITE" id="PS51671"/>
    </source>
</evidence>
<accession>A0A9E2NKH7</accession>
<dbReference type="SUPFAM" id="SSF55021">
    <property type="entry name" value="ACT-like"/>
    <property type="match status" value="1"/>
</dbReference>
<name>A0A9E2NKH7_9FIRM</name>
<dbReference type="SUPFAM" id="SSF48179">
    <property type="entry name" value="6-phosphogluconate dehydrogenase C-terminal domain-like"/>
    <property type="match status" value="1"/>
</dbReference>
<dbReference type="PANTHER" id="PTHR21363">
    <property type="entry name" value="PREPHENATE DEHYDROGENASE"/>
    <property type="match status" value="1"/>
</dbReference>
<evidence type="ECO:0000256" key="7">
    <source>
        <dbReference type="ARBA" id="ARBA00023002"/>
    </source>
</evidence>
<comment type="pathway">
    <text evidence="1">Amino-acid biosynthesis; L-tyrosine biosynthesis; (4-hydroxyphenyl)pyruvate from prephenate (NAD(+) route): step 1/1.</text>
</comment>
<dbReference type="FunFam" id="3.40.50.720:FF:000208">
    <property type="entry name" value="Prephenate dehydrogenase"/>
    <property type="match status" value="1"/>
</dbReference>
<keyword evidence="6" id="KW-0028">Amino-acid biosynthesis</keyword>
<dbReference type="Gene3D" id="3.40.50.720">
    <property type="entry name" value="NAD(P)-binding Rossmann-like Domain"/>
    <property type="match status" value="1"/>
</dbReference>
<evidence type="ECO:0000256" key="3">
    <source>
        <dbReference type="ARBA" id="ARBA00012068"/>
    </source>
</evidence>
<keyword evidence="5" id="KW-0827">Tyrosine biosynthesis</keyword>
<gene>
    <name evidence="13" type="ORF">H9872_04355</name>
</gene>
<evidence type="ECO:0000313" key="14">
    <source>
        <dbReference type="Proteomes" id="UP000824229"/>
    </source>
</evidence>
<evidence type="ECO:0000256" key="6">
    <source>
        <dbReference type="ARBA" id="ARBA00022605"/>
    </source>
</evidence>
<keyword evidence="7" id="KW-0560">Oxidoreductase</keyword>
<reference evidence="13" key="1">
    <citation type="journal article" date="2021" name="PeerJ">
        <title>Extensive microbial diversity within the chicken gut microbiome revealed by metagenomics and culture.</title>
        <authorList>
            <person name="Gilroy R."/>
            <person name="Ravi A."/>
            <person name="Getino M."/>
            <person name="Pursley I."/>
            <person name="Horton D.L."/>
            <person name="Alikhan N.F."/>
            <person name="Baker D."/>
            <person name="Gharbi K."/>
            <person name="Hall N."/>
            <person name="Watson M."/>
            <person name="Adriaenssens E.M."/>
            <person name="Foster-Nyarko E."/>
            <person name="Jarju S."/>
            <person name="Secka A."/>
            <person name="Antonio M."/>
            <person name="Oren A."/>
            <person name="Chaudhuri R.R."/>
            <person name="La Ragione R."/>
            <person name="Hildebrand F."/>
            <person name="Pallen M.J."/>
        </authorList>
    </citation>
    <scope>NUCLEOTIDE SEQUENCE</scope>
    <source>
        <strain evidence="13">B5-657</strain>
    </source>
</reference>
<dbReference type="Gene3D" id="3.30.70.260">
    <property type="match status" value="1"/>
</dbReference>
<dbReference type="PROSITE" id="PS51176">
    <property type="entry name" value="PDH_ADH"/>
    <property type="match status" value="1"/>
</dbReference>
<dbReference type="GO" id="GO:0008977">
    <property type="term" value="F:prephenate dehydrogenase (NAD+) activity"/>
    <property type="evidence" value="ECO:0007669"/>
    <property type="project" value="UniProtKB-EC"/>
</dbReference>
<dbReference type="FunFam" id="1.10.3660.10:FF:000003">
    <property type="entry name" value="Prephenate dehydrogenase"/>
    <property type="match status" value="1"/>
</dbReference>
<dbReference type="Proteomes" id="UP000824229">
    <property type="component" value="Unassembled WGS sequence"/>
</dbReference>
<feature type="domain" description="Prephenate/arogenate dehydrogenase" evidence="11">
    <location>
        <begin position="1"/>
        <end position="293"/>
    </location>
</feature>
<dbReference type="GO" id="GO:0070403">
    <property type="term" value="F:NAD+ binding"/>
    <property type="evidence" value="ECO:0007669"/>
    <property type="project" value="InterPro"/>
</dbReference>
<dbReference type="InterPro" id="IPR008927">
    <property type="entry name" value="6-PGluconate_DH-like_C_sf"/>
</dbReference>
<proteinExistence type="inferred from homology"/>
<evidence type="ECO:0000256" key="1">
    <source>
        <dbReference type="ARBA" id="ARBA00005067"/>
    </source>
</evidence>
<comment type="caution">
    <text evidence="13">The sequence shown here is derived from an EMBL/GenBank/DDBJ whole genome shotgun (WGS) entry which is preliminary data.</text>
</comment>
<dbReference type="PANTHER" id="PTHR21363:SF0">
    <property type="entry name" value="PREPHENATE DEHYDROGENASE [NADP(+)]"/>
    <property type="match status" value="1"/>
</dbReference>
<dbReference type="InterPro" id="IPR046825">
    <property type="entry name" value="PDH_C"/>
</dbReference>
<organism evidence="13 14">
    <name type="scientific">Candidatus Cellulosilyticum pullistercoris</name>
    <dbReference type="NCBI Taxonomy" id="2838521"/>
    <lineage>
        <taxon>Bacteria</taxon>
        <taxon>Bacillati</taxon>
        <taxon>Bacillota</taxon>
        <taxon>Clostridia</taxon>
        <taxon>Lachnospirales</taxon>
        <taxon>Cellulosilyticaceae</taxon>
        <taxon>Cellulosilyticum</taxon>
    </lineage>
</organism>
<keyword evidence="8" id="KW-0520">NAD</keyword>
<comment type="catalytic activity">
    <reaction evidence="10">
        <text>prephenate + NAD(+) = 3-(4-hydroxyphenyl)pyruvate + CO2 + NADH</text>
        <dbReference type="Rhea" id="RHEA:13869"/>
        <dbReference type="ChEBI" id="CHEBI:16526"/>
        <dbReference type="ChEBI" id="CHEBI:29934"/>
        <dbReference type="ChEBI" id="CHEBI:36242"/>
        <dbReference type="ChEBI" id="CHEBI:57540"/>
        <dbReference type="ChEBI" id="CHEBI:57945"/>
        <dbReference type="EC" id="1.3.1.12"/>
    </reaction>
</comment>
<evidence type="ECO:0000256" key="10">
    <source>
        <dbReference type="ARBA" id="ARBA00049260"/>
    </source>
</evidence>
<dbReference type="InterPro" id="IPR003099">
    <property type="entry name" value="Prephen_DH"/>
</dbReference>
<dbReference type="PROSITE" id="PS51671">
    <property type="entry name" value="ACT"/>
    <property type="match status" value="1"/>
</dbReference>
<dbReference type="Gene3D" id="1.10.3660.10">
    <property type="entry name" value="6-phosphogluconate dehydrogenase C-terminal like domain"/>
    <property type="match status" value="1"/>
</dbReference>
<sequence length="367" mass="41043">MNIGIIGLGLIGGSIAKAIKQVHAQNSYIIGYDTNKSDLQSAYDDGVIDTIAPHLQTGFSNCSVVFICIPVHNIANLVCELLPYLPNDCIITDVGSTKYELVKEINQYTSTSKKRVYYVGGHPMTGSERFGYAASSSHLFENAYYMLTPQGDTPEFILFILQKLIERMGAIPLILSSSYHDFVTANISHLPHIIASSLVHLVRNNDGENAYLHALAAGGFKDLTRIASSNPDIWTSICLSNKKQIQKVFQSYQAILEHFLEILERDSEDELYSFFDTARIYRNTFPEGASSSELTKRFSLHVDAKDEPGIIAKITTLLSDHHINIKNLSVMSDREFDVGVIKILFSNKADLIMATEILSRHRYTLYY</sequence>
<reference evidence="13" key="2">
    <citation type="submission" date="2021-04" db="EMBL/GenBank/DDBJ databases">
        <authorList>
            <person name="Gilroy R."/>
        </authorList>
    </citation>
    <scope>NUCLEOTIDE SEQUENCE</scope>
    <source>
        <strain evidence="13">B5-657</strain>
    </source>
</reference>
<dbReference type="GO" id="GO:0006571">
    <property type="term" value="P:tyrosine biosynthetic process"/>
    <property type="evidence" value="ECO:0007669"/>
    <property type="project" value="UniProtKB-KW"/>
</dbReference>